<evidence type="ECO:0008006" key="8">
    <source>
        <dbReference type="Google" id="ProtNLM"/>
    </source>
</evidence>
<organism evidence="6 7">
    <name type="scientific">Goodea atripinnis</name>
    <dbReference type="NCBI Taxonomy" id="208336"/>
    <lineage>
        <taxon>Eukaryota</taxon>
        <taxon>Metazoa</taxon>
        <taxon>Chordata</taxon>
        <taxon>Craniata</taxon>
        <taxon>Vertebrata</taxon>
        <taxon>Euteleostomi</taxon>
        <taxon>Actinopterygii</taxon>
        <taxon>Neopterygii</taxon>
        <taxon>Teleostei</taxon>
        <taxon>Neoteleostei</taxon>
        <taxon>Acanthomorphata</taxon>
        <taxon>Ovalentaria</taxon>
        <taxon>Atherinomorphae</taxon>
        <taxon>Cyprinodontiformes</taxon>
        <taxon>Goodeidae</taxon>
        <taxon>Goodea</taxon>
    </lineage>
</organism>
<dbReference type="InterPro" id="IPR036179">
    <property type="entry name" value="Ig-like_dom_sf"/>
</dbReference>
<accession>A0ABV0NDQ8</accession>
<keyword evidence="2" id="KW-1015">Disulfide bond</keyword>
<dbReference type="EMBL" id="JAHRIO010033214">
    <property type="protein sequence ID" value="MEQ2169546.1"/>
    <property type="molecule type" value="Genomic_DNA"/>
</dbReference>
<dbReference type="Gene3D" id="2.60.40.10">
    <property type="entry name" value="Immunoglobulins"/>
    <property type="match status" value="2"/>
</dbReference>
<dbReference type="InterPro" id="IPR007110">
    <property type="entry name" value="Ig-like_dom"/>
</dbReference>
<evidence type="ECO:0000313" key="6">
    <source>
        <dbReference type="EMBL" id="MEQ2169546.1"/>
    </source>
</evidence>
<dbReference type="PANTHER" id="PTHR44170">
    <property type="entry name" value="PROTEIN SIDEKICK"/>
    <property type="match status" value="1"/>
</dbReference>
<evidence type="ECO:0000256" key="1">
    <source>
        <dbReference type="ARBA" id="ARBA00022737"/>
    </source>
</evidence>
<reference evidence="6 7" key="1">
    <citation type="submission" date="2021-06" db="EMBL/GenBank/DDBJ databases">
        <authorList>
            <person name="Palmer J.M."/>
        </authorList>
    </citation>
    <scope>NUCLEOTIDE SEQUENCE [LARGE SCALE GENOMIC DNA]</scope>
    <source>
        <strain evidence="6 7">GA_2019</strain>
        <tissue evidence="6">Muscle</tissue>
    </source>
</reference>
<comment type="caution">
    <text evidence="6">The sequence shown here is derived from an EMBL/GenBank/DDBJ whole genome shotgun (WGS) entry which is preliminary data.</text>
</comment>
<dbReference type="InterPro" id="IPR013783">
    <property type="entry name" value="Ig-like_fold"/>
</dbReference>
<keyword evidence="7" id="KW-1185">Reference proteome</keyword>
<evidence type="ECO:0000256" key="2">
    <source>
        <dbReference type="ARBA" id="ARBA00023157"/>
    </source>
</evidence>
<evidence type="ECO:0000256" key="3">
    <source>
        <dbReference type="ARBA" id="ARBA00023319"/>
    </source>
</evidence>
<keyword evidence="3" id="KW-0393">Immunoglobulin domain</keyword>
<dbReference type="PANTHER" id="PTHR44170:SF6">
    <property type="entry name" value="CONTACTIN"/>
    <property type="match status" value="1"/>
</dbReference>
<feature type="non-terminal residue" evidence="6">
    <location>
        <position position="1"/>
    </location>
</feature>
<name>A0ABV0NDQ8_9TELE</name>
<feature type="domain" description="Ig-like" evidence="4">
    <location>
        <begin position="28"/>
        <end position="95"/>
    </location>
</feature>
<proteinExistence type="predicted"/>
<sequence>VMSEFEASPDAYFYRIPNLARNRQYSVWVVAVTAAGHGNNSEKITVEPLAKGTGSSKGNGSFIIRTVKAEDSGNYSCVASNNWGSDEVTLNLQVQGK</sequence>
<evidence type="ECO:0000313" key="7">
    <source>
        <dbReference type="Proteomes" id="UP001476798"/>
    </source>
</evidence>
<dbReference type="PROSITE" id="PS50835">
    <property type="entry name" value="IG_LIKE"/>
    <property type="match status" value="1"/>
</dbReference>
<dbReference type="Proteomes" id="UP001476798">
    <property type="component" value="Unassembled WGS sequence"/>
</dbReference>
<feature type="domain" description="Fibronectin type-III" evidence="5">
    <location>
        <begin position="1"/>
        <end position="52"/>
    </location>
</feature>
<dbReference type="Pfam" id="PF07679">
    <property type="entry name" value="I-set"/>
    <property type="match status" value="1"/>
</dbReference>
<dbReference type="InterPro" id="IPR013098">
    <property type="entry name" value="Ig_I-set"/>
</dbReference>
<evidence type="ECO:0000259" key="5">
    <source>
        <dbReference type="PROSITE" id="PS50853"/>
    </source>
</evidence>
<keyword evidence="1" id="KW-0677">Repeat</keyword>
<dbReference type="PROSITE" id="PS50853">
    <property type="entry name" value="FN3"/>
    <property type="match status" value="1"/>
</dbReference>
<dbReference type="SUPFAM" id="SSF49265">
    <property type="entry name" value="Fibronectin type III"/>
    <property type="match status" value="1"/>
</dbReference>
<evidence type="ECO:0000259" key="4">
    <source>
        <dbReference type="PROSITE" id="PS50835"/>
    </source>
</evidence>
<dbReference type="SUPFAM" id="SSF48726">
    <property type="entry name" value="Immunoglobulin"/>
    <property type="match status" value="1"/>
</dbReference>
<gene>
    <name evidence="6" type="ORF">GOODEAATRI_026285</name>
</gene>
<dbReference type="CDD" id="cd00063">
    <property type="entry name" value="FN3"/>
    <property type="match status" value="1"/>
</dbReference>
<protein>
    <recommendedName>
        <fullName evidence="8">Ig-like domain-containing protein</fullName>
    </recommendedName>
</protein>
<dbReference type="InterPro" id="IPR036116">
    <property type="entry name" value="FN3_sf"/>
</dbReference>
<dbReference type="InterPro" id="IPR003961">
    <property type="entry name" value="FN3_dom"/>
</dbReference>